<evidence type="ECO:0000313" key="1">
    <source>
        <dbReference type="EMBL" id="CAE7256657.1"/>
    </source>
</evidence>
<reference evidence="1" key="1">
    <citation type="submission" date="2021-02" db="EMBL/GenBank/DDBJ databases">
        <authorList>
            <person name="Dougan E. K."/>
            <person name="Rhodes N."/>
            <person name="Thang M."/>
            <person name="Chan C."/>
        </authorList>
    </citation>
    <scope>NUCLEOTIDE SEQUENCE</scope>
</reference>
<dbReference type="EMBL" id="CAJNIZ010007269">
    <property type="protein sequence ID" value="CAE7256657.1"/>
    <property type="molecule type" value="Genomic_DNA"/>
</dbReference>
<evidence type="ECO:0000313" key="2">
    <source>
        <dbReference type="Proteomes" id="UP000649617"/>
    </source>
</evidence>
<sequence>MCIEERITVCKNHPREHFELETFKFIEEMDSPVPPLLKGLQGNWYRAEDNLHVGEIQGRFLLWHAGWKMLRPASEIEIIDEEDIIIGGMTHVKLQVDDMVLIGEVCADAQPRIWWQDGDIWLKK</sequence>
<dbReference type="AlphaFoldDB" id="A0A812M2M7"/>
<accession>A0A812M2M7</accession>
<name>A0A812M2M7_SYMPI</name>
<protein>
    <submittedName>
        <fullName evidence="1">Uncharacterized protein</fullName>
    </submittedName>
</protein>
<dbReference type="Proteomes" id="UP000649617">
    <property type="component" value="Unassembled WGS sequence"/>
</dbReference>
<keyword evidence="2" id="KW-1185">Reference proteome</keyword>
<comment type="caution">
    <text evidence="1">The sequence shown here is derived from an EMBL/GenBank/DDBJ whole genome shotgun (WGS) entry which is preliminary data.</text>
</comment>
<proteinExistence type="predicted"/>
<organism evidence="1 2">
    <name type="scientific">Symbiodinium pilosum</name>
    <name type="common">Dinoflagellate</name>
    <dbReference type="NCBI Taxonomy" id="2952"/>
    <lineage>
        <taxon>Eukaryota</taxon>
        <taxon>Sar</taxon>
        <taxon>Alveolata</taxon>
        <taxon>Dinophyceae</taxon>
        <taxon>Suessiales</taxon>
        <taxon>Symbiodiniaceae</taxon>
        <taxon>Symbiodinium</taxon>
    </lineage>
</organism>
<gene>
    <name evidence="1" type="ORF">SPIL2461_LOCUS5226</name>
</gene>